<proteinExistence type="predicted"/>
<accession>A0ABN1NUB0</accession>
<evidence type="ECO:0000313" key="1">
    <source>
        <dbReference type="EMBL" id="GAA0916886.1"/>
    </source>
</evidence>
<reference evidence="1 2" key="1">
    <citation type="journal article" date="2019" name="Int. J. Syst. Evol. Microbiol.">
        <title>The Global Catalogue of Microorganisms (GCM) 10K type strain sequencing project: providing services to taxonomists for standard genome sequencing and annotation.</title>
        <authorList>
            <consortium name="The Broad Institute Genomics Platform"/>
            <consortium name="The Broad Institute Genome Sequencing Center for Infectious Disease"/>
            <person name="Wu L."/>
            <person name="Ma J."/>
        </authorList>
    </citation>
    <scope>NUCLEOTIDE SEQUENCE [LARGE SCALE GENOMIC DNA]</scope>
    <source>
        <strain evidence="1 2">JCM 11444</strain>
    </source>
</reference>
<comment type="caution">
    <text evidence="1">The sequence shown here is derived from an EMBL/GenBank/DDBJ whole genome shotgun (WGS) entry which is preliminary data.</text>
</comment>
<evidence type="ECO:0000313" key="2">
    <source>
        <dbReference type="Proteomes" id="UP001500418"/>
    </source>
</evidence>
<organism evidence="1 2">
    <name type="scientific">Streptomyces rhizosphaericus</name>
    <dbReference type="NCBI Taxonomy" id="114699"/>
    <lineage>
        <taxon>Bacteria</taxon>
        <taxon>Bacillati</taxon>
        <taxon>Actinomycetota</taxon>
        <taxon>Actinomycetes</taxon>
        <taxon>Kitasatosporales</taxon>
        <taxon>Streptomycetaceae</taxon>
        <taxon>Streptomyces</taxon>
        <taxon>Streptomyces violaceusniger group</taxon>
    </lineage>
</organism>
<dbReference type="Proteomes" id="UP001500418">
    <property type="component" value="Unassembled WGS sequence"/>
</dbReference>
<gene>
    <name evidence="1" type="ORF">GCM10009575_006030</name>
</gene>
<name>A0ABN1NUB0_9ACTN</name>
<keyword evidence="2" id="KW-1185">Reference proteome</keyword>
<sequence>MTDQVEDNEEWRELQLRVDPEDGPWLAHSLVHLIAQAGAVIAATTFIQTVTQHFGNRLVGTIDDGTRAAVRRFLRRQNLQAGSLEPEIELRTERGWRVSFTPDVPAEALQQLSALCNADPPHPELGSFLIHYGRGGWEGWGGVDGEFTHYRWEPEGMCWIPRQQAHSISRRSKRAVTAVTSGAATAARKPGMVIISPAIPSETVKLDPIEVSRPIGRISVVTMAKIPSITETTAGHPFSGARGVESRPLTEAVVVIGMAFRPVKAVRSPSAQQVPISGGWQVCDRTLALQR</sequence>
<dbReference type="EMBL" id="BAAAID010000002">
    <property type="protein sequence ID" value="GAA0916886.1"/>
    <property type="molecule type" value="Genomic_DNA"/>
</dbReference>
<evidence type="ECO:0008006" key="3">
    <source>
        <dbReference type="Google" id="ProtNLM"/>
    </source>
</evidence>
<protein>
    <recommendedName>
        <fullName evidence="3">Peptidoglycan binding-like domain-containing protein</fullName>
    </recommendedName>
</protein>